<protein>
    <submittedName>
        <fullName evidence="1">Uncharacterized protein</fullName>
    </submittedName>
</protein>
<proteinExistence type="predicted"/>
<dbReference type="AlphaFoldDB" id="A0A504ZBF6"/>
<evidence type="ECO:0000313" key="1">
    <source>
        <dbReference type="EMBL" id="TPP67198.1"/>
    </source>
</evidence>
<sequence>MLFRNSTFFSNNMDSFGNNKRVTLTDIPTYFFPLLNENQGNWINSIARSVIYVFYRSFLSEH</sequence>
<dbReference type="Proteomes" id="UP000316759">
    <property type="component" value="Unassembled WGS sequence"/>
</dbReference>
<accession>A0A504ZBF6</accession>
<comment type="caution">
    <text evidence="1">The sequence shown here is derived from an EMBL/GenBank/DDBJ whole genome shotgun (WGS) entry which is preliminary data.</text>
</comment>
<name>A0A504ZBF6_FASGI</name>
<gene>
    <name evidence="1" type="ORF">FGIG_09874</name>
</gene>
<reference evidence="1 2" key="1">
    <citation type="submission" date="2019-04" db="EMBL/GenBank/DDBJ databases">
        <title>Annotation for the trematode Fasciola gigantica.</title>
        <authorList>
            <person name="Choi Y.-J."/>
        </authorList>
    </citation>
    <scope>NUCLEOTIDE SEQUENCE [LARGE SCALE GENOMIC DNA]</scope>
    <source>
        <strain evidence="1">Uganda_cow_1</strain>
    </source>
</reference>
<dbReference type="EMBL" id="SUNJ01000960">
    <property type="protein sequence ID" value="TPP67198.1"/>
    <property type="molecule type" value="Genomic_DNA"/>
</dbReference>
<organism evidence="1 2">
    <name type="scientific">Fasciola gigantica</name>
    <name type="common">Giant liver fluke</name>
    <dbReference type="NCBI Taxonomy" id="46835"/>
    <lineage>
        <taxon>Eukaryota</taxon>
        <taxon>Metazoa</taxon>
        <taxon>Spiralia</taxon>
        <taxon>Lophotrochozoa</taxon>
        <taxon>Platyhelminthes</taxon>
        <taxon>Trematoda</taxon>
        <taxon>Digenea</taxon>
        <taxon>Plagiorchiida</taxon>
        <taxon>Echinostomata</taxon>
        <taxon>Echinostomatoidea</taxon>
        <taxon>Fasciolidae</taxon>
        <taxon>Fasciola</taxon>
    </lineage>
</organism>
<evidence type="ECO:0000313" key="2">
    <source>
        <dbReference type="Proteomes" id="UP000316759"/>
    </source>
</evidence>
<keyword evidence="2" id="KW-1185">Reference proteome</keyword>